<dbReference type="Pfam" id="PF00589">
    <property type="entry name" value="Phage_integrase"/>
    <property type="match status" value="1"/>
</dbReference>
<dbReference type="SUPFAM" id="SSF56349">
    <property type="entry name" value="DNA breaking-rejoining enzymes"/>
    <property type="match status" value="1"/>
</dbReference>
<accession>A0A484ZQZ8</accession>
<dbReference type="PANTHER" id="PTHR30349:SF41">
    <property type="entry name" value="INTEGRASE_RECOMBINASE PROTEIN MJ0367-RELATED"/>
    <property type="match status" value="1"/>
</dbReference>
<dbReference type="Proteomes" id="UP000373449">
    <property type="component" value="Unassembled WGS sequence"/>
</dbReference>
<feature type="domain" description="Tyr recombinase" evidence="5">
    <location>
        <begin position="371"/>
        <end position="574"/>
    </location>
</feature>
<evidence type="ECO:0000259" key="5">
    <source>
        <dbReference type="PROSITE" id="PS51898"/>
    </source>
</evidence>
<dbReference type="InterPro" id="IPR010998">
    <property type="entry name" value="Integrase_recombinase_N"/>
</dbReference>
<dbReference type="Pfam" id="PF20172">
    <property type="entry name" value="DUF6538"/>
    <property type="match status" value="1"/>
</dbReference>
<dbReference type="InterPro" id="IPR013762">
    <property type="entry name" value="Integrase-like_cat_sf"/>
</dbReference>
<dbReference type="GO" id="GO:0015074">
    <property type="term" value="P:DNA integration"/>
    <property type="evidence" value="ECO:0007669"/>
    <property type="project" value="UniProtKB-KW"/>
</dbReference>
<evidence type="ECO:0000256" key="2">
    <source>
        <dbReference type="ARBA" id="ARBA00022908"/>
    </source>
</evidence>
<dbReference type="InterPro" id="IPR011010">
    <property type="entry name" value="DNA_brk_join_enz"/>
</dbReference>
<evidence type="ECO:0000256" key="4">
    <source>
        <dbReference type="ARBA" id="ARBA00023172"/>
    </source>
</evidence>
<protein>
    <submittedName>
        <fullName evidence="6">Site-specific recombinase XerD</fullName>
    </submittedName>
</protein>
<organism evidence="6 7">
    <name type="scientific">Budvicia aquatica</name>
    <dbReference type="NCBI Taxonomy" id="82979"/>
    <lineage>
        <taxon>Bacteria</taxon>
        <taxon>Pseudomonadati</taxon>
        <taxon>Pseudomonadota</taxon>
        <taxon>Gammaproteobacteria</taxon>
        <taxon>Enterobacterales</taxon>
        <taxon>Budviciaceae</taxon>
        <taxon>Budvicia</taxon>
    </lineage>
</organism>
<name>A0A484ZQZ8_9GAMM</name>
<dbReference type="InterPro" id="IPR050090">
    <property type="entry name" value="Tyrosine_recombinase_XerCD"/>
</dbReference>
<gene>
    <name evidence="6" type="ORF">NCTC12282_04654</name>
</gene>
<keyword evidence="2" id="KW-0229">DNA integration</keyword>
<keyword evidence="3" id="KW-0238">DNA-binding</keyword>
<keyword evidence="4" id="KW-0233">DNA recombination</keyword>
<evidence type="ECO:0000313" key="6">
    <source>
        <dbReference type="EMBL" id="VFS50725.1"/>
    </source>
</evidence>
<dbReference type="InterPro" id="IPR002104">
    <property type="entry name" value="Integrase_catalytic"/>
</dbReference>
<comment type="similarity">
    <text evidence="1">Belongs to the 'phage' integrase family.</text>
</comment>
<dbReference type="PROSITE" id="PS51898">
    <property type="entry name" value="TYR_RECOMBINASE"/>
    <property type="match status" value="1"/>
</dbReference>
<evidence type="ECO:0000256" key="1">
    <source>
        <dbReference type="ARBA" id="ARBA00008857"/>
    </source>
</evidence>
<dbReference type="PANTHER" id="PTHR30349">
    <property type="entry name" value="PHAGE INTEGRASE-RELATED"/>
    <property type="match status" value="1"/>
</dbReference>
<dbReference type="AlphaFoldDB" id="A0A484ZQZ8"/>
<dbReference type="InterPro" id="IPR046668">
    <property type="entry name" value="DUF6538"/>
</dbReference>
<dbReference type="Gene3D" id="1.10.150.130">
    <property type="match status" value="1"/>
</dbReference>
<dbReference type="RefSeq" id="WP_051323262.1">
    <property type="nucleotide sequence ID" value="NZ_CAADJA010000002.1"/>
</dbReference>
<dbReference type="GO" id="GO:0006310">
    <property type="term" value="P:DNA recombination"/>
    <property type="evidence" value="ECO:0007669"/>
    <property type="project" value="UniProtKB-KW"/>
</dbReference>
<sequence length="593" mass="67499">MGIMNYIKPDRHGTYYARLIVPKPLRQIIGKNELKKSLRTKDWREANDLGPEVLIELKNQFKAAELDASITLLDINHAVKLWKDSQLAHLDDDEILARYVRKEIETDSNGNAIEVTVSNADIHELCLERSQTLREYQISPESAVKHPPRIKLKDDDVLICFLDPVIKEALNLSGLKLLKDSNHYSKLVMELNRAFYQVTKAAYKNAIQNESNLYSGLPKMAFVVPNAPTTTTDSKSLSALFKDYEAAMLRRGKETPSSALKEYRVAIERFIELLGDLDIQLITKKHVSEFKTKLEQLPARPKSNVTKLPLTQQIAYARQHDLPVLTASTVKKLIRGFSAVCSYAIESGLIESNPAEKIKFQAVRRTLVTIATTKNFIPSEIETIFSNPLFTHKTAPERADYGDAHYWLPLILYYTGARVEEIAQLYVSDIRQDDNIWHIRITDESDDQSVKNDNSHREVPIHQHLIDLGLLTYRDSLPNNGRLFPKLQKAKGKYHSAVGVWWGKYLRSKIGITRPAIKPYHAFRHTFITLCRDNNIREDVQNAITGHAQSDFSSQNVGREYGSFSLTMKKKEIDKIPRLNVSCPKHIASASKS</sequence>
<reference evidence="6 7" key="1">
    <citation type="submission" date="2019-03" db="EMBL/GenBank/DDBJ databases">
        <authorList>
            <consortium name="Pathogen Informatics"/>
        </authorList>
    </citation>
    <scope>NUCLEOTIDE SEQUENCE [LARGE SCALE GENOMIC DNA]</scope>
    <source>
        <strain evidence="6 7">NCTC12282</strain>
    </source>
</reference>
<dbReference type="EMBL" id="CAADJA010000002">
    <property type="protein sequence ID" value="VFS50725.1"/>
    <property type="molecule type" value="Genomic_DNA"/>
</dbReference>
<dbReference type="CDD" id="cd01184">
    <property type="entry name" value="INT_C_like_1"/>
    <property type="match status" value="1"/>
</dbReference>
<evidence type="ECO:0000313" key="7">
    <source>
        <dbReference type="Proteomes" id="UP000373449"/>
    </source>
</evidence>
<dbReference type="Gene3D" id="1.10.443.10">
    <property type="entry name" value="Intergrase catalytic core"/>
    <property type="match status" value="1"/>
</dbReference>
<evidence type="ECO:0000256" key="3">
    <source>
        <dbReference type="ARBA" id="ARBA00023125"/>
    </source>
</evidence>
<proteinExistence type="inferred from homology"/>
<dbReference type="GO" id="GO:0003677">
    <property type="term" value="F:DNA binding"/>
    <property type="evidence" value="ECO:0007669"/>
    <property type="project" value="UniProtKB-KW"/>
</dbReference>